<protein>
    <submittedName>
        <fullName evidence="2">Regulator of ime2</fullName>
    </submittedName>
</protein>
<dbReference type="InterPro" id="IPR051380">
    <property type="entry name" value="pH-response_reg_palI/RIM9"/>
</dbReference>
<dbReference type="Proteomes" id="UP001219355">
    <property type="component" value="Chromosome 3"/>
</dbReference>
<feature type="compositionally biased region" description="Polar residues" evidence="1">
    <location>
        <begin position="94"/>
        <end position="104"/>
    </location>
</feature>
<feature type="region of interest" description="Disordered" evidence="1">
    <location>
        <begin position="248"/>
        <end position="326"/>
    </location>
</feature>
<feature type="region of interest" description="Disordered" evidence="1">
    <location>
        <begin position="364"/>
        <end position="449"/>
    </location>
</feature>
<sequence>MRRTLVSRKARKRRIAENAEMSGENFYNRQMAAKVDVAPVGTTYDQKAPLTRAASTTANGSTLANGNTYSPVNRRPQPEPIGYPRPAPTPPVNDYSSSQQNSYGSPYAIRSDPNLRNQFSNTSMRSARSDGPLYPPRGRGGFPPRGRGRPYGGPPGFAPGNGRGGMRPGPSRRGRGGPPVGYPPQNRGYPPLNDYSGYGPGPTLGGRGAPIENSGPRNVNPTMNTNLGRQAMEMHPSSETVPEARTVARDDPGLIENPKSPTSVYSADAPYVPPRSNWRQQEQPVGQLSTDQPRPPMSPLEPSAQPRDMTRTPPLGAPYPPSSYYEDVEPQFALPMTGVESADVPTTLVPGSFGEPPLRTFFDEFPGGPRSPADTESSHFTSISQRGINPQWRPPGSESAKASVQHRQDVLLSNNPDFALPTGRARANTGVGGRMPAPTPMPTIPGTPTGYRTDGIHFF</sequence>
<feature type="compositionally biased region" description="Gly residues" evidence="1">
    <location>
        <begin position="158"/>
        <end position="167"/>
    </location>
</feature>
<dbReference type="AlphaFoldDB" id="A0AAF0DK49"/>
<feature type="compositionally biased region" description="Pro residues" evidence="1">
    <location>
        <begin position="78"/>
        <end position="91"/>
    </location>
</feature>
<keyword evidence="3" id="KW-1185">Reference proteome</keyword>
<dbReference type="PANTHER" id="PTHR28013">
    <property type="entry name" value="PROTEIN DCV1-RELATED"/>
    <property type="match status" value="1"/>
</dbReference>
<evidence type="ECO:0000256" key="1">
    <source>
        <dbReference type="SAM" id="MobiDB-lite"/>
    </source>
</evidence>
<accession>A0AAF0DK49</accession>
<feature type="compositionally biased region" description="Polar residues" evidence="1">
    <location>
        <begin position="215"/>
        <end position="225"/>
    </location>
</feature>
<feature type="compositionally biased region" description="Polar residues" evidence="1">
    <location>
        <begin position="374"/>
        <end position="388"/>
    </location>
</feature>
<feature type="compositionally biased region" description="Polar residues" evidence="1">
    <location>
        <begin position="53"/>
        <end position="71"/>
    </location>
</feature>
<reference evidence="2" key="1">
    <citation type="submission" date="2023-03" db="EMBL/GenBank/DDBJ databases">
        <title>Emydomyces testavorans Genome Sequence.</title>
        <authorList>
            <person name="Hoyer L."/>
        </authorList>
    </citation>
    <scope>NUCLEOTIDE SEQUENCE</scope>
    <source>
        <strain evidence="2">16-2883</strain>
    </source>
</reference>
<gene>
    <name evidence="2" type="primary">RIM9</name>
    <name evidence="2" type="ORF">PRK78_005726</name>
</gene>
<dbReference type="GO" id="GO:0032153">
    <property type="term" value="C:cell division site"/>
    <property type="evidence" value="ECO:0007669"/>
    <property type="project" value="TreeGrafter"/>
</dbReference>
<proteinExistence type="predicted"/>
<feature type="compositionally biased region" description="Gly residues" evidence="1">
    <location>
        <begin position="138"/>
        <end position="151"/>
    </location>
</feature>
<name>A0AAF0DK49_9EURO</name>
<feature type="compositionally biased region" description="Gly residues" evidence="1">
    <location>
        <begin position="198"/>
        <end position="208"/>
    </location>
</feature>
<feature type="compositionally biased region" description="Polar residues" evidence="1">
    <location>
        <begin position="277"/>
        <end position="292"/>
    </location>
</feature>
<evidence type="ECO:0000313" key="2">
    <source>
        <dbReference type="EMBL" id="WEW60241.1"/>
    </source>
</evidence>
<dbReference type="GO" id="GO:0035838">
    <property type="term" value="C:growing cell tip"/>
    <property type="evidence" value="ECO:0007669"/>
    <property type="project" value="TreeGrafter"/>
</dbReference>
<feature type="compositionally biased region" description="Polar residues" evidence="1">
    <location>
        <begin position="114"/>
        <end position="126"/>
    </location>
</feature>
<organism evidence="2 3">
    <name type="scientific">Emydomyces testavorans</name>
    <dbReference type="NCBI Taxonomy" id="2070801"/>
    <lineage>
        <taxon>Eukaryota</taxon>
        <taxon>Fungi</taxon>
        <taxon>Dikarya</taxon>
        <taxon>Ascomycota</taxon>
        <taxon>Pezizomycotina</taxon>
        <taxon>Eurotiomycetes</taxon>
        <taxon>Eurotiomycetidae</taxon>
        <taxon>Onygenales</taxon>
        <taxon>Nannizziopsiaceae</taxon>
        <taxon>Emydomyces</taxon>
    </lineage>
</organism>
<dbReference type="GO" id="GO:0005886">
    <property type="term" value="C:plasma membrane"/>
    <property type="evidence" value="ECO:0007669"/>
    <property type="project" value="TreeGrafter"/>
</dbReference>
<feature type="region of interest" description="Disordered" evidence="1">
    <location>
        <begin position="51"/>
        <end position="225"/>
    </location>
</feature>
<evidence type="ECO:0000313" key="3">
    <source>
        <dbReference type="Proteomes" id="UP001219355"/>
    </source>
</evidence>
<dbReference type="PANTHER" id="PTHR28013:SF3">
    <property type="entry name" value="PROTEIN DCV1-RELATED"/>
    <property type="match status" value="1"/>
</dbReference>
<dbReference type="EMBL" id="CP120629">
    <property type="protein sequence ID" value="WEW60241.1"/>
    <property type="molecule type" value="Genomic_DNA"/>
</dbReference>